<feature type="chain" id="PRO_5035298447" description="Protein kinase domain-containing protein" evidence="1">
    <location>
        <begin position="16"/>
        <end position="220"/>
    </location>
</feature>
<comment type="caution">
    <text evidence="2">The sequence shown here is derived from an EMBL/GenBank/DDBJ whole genome shotgun (WGS) entry which is preliminary data.</text>
</comment>
<dbReference type="EMBL" id="CAKKNE010000006">
    <property type="protein sequence ID" value="CAH0379795.1"/>
    <property type="molecule type" value="Genomic_DNA"/>
</dbReference>
<feature type="signal peptide" evidence="1">
    <location>
        <begin position="1"/>
        <end position="15"/>
    </location>
</feature>
<accession>A0A8J2T0L8</accession>
<keyword evidence="1" id="KW-0732">Signal</keyword>
<evidence type="ECO:0000256" key="1">
    <source>
        <dbReference type="SAM" id="SignalP"/>
    </source>
</evidence>
<proteinExistence type="predicted"/>
<evidence type="ECO:0000313" key="2">
    <source>
        <dbReference type="EMBL" id="CAH0379795.1"/>
    </source>
</evidence>
<keyword evidence="3" id="KW-1185">Reference proteome</keyword>
<name>A0A8J2T0L8_9STRA</name>
<evidence type="ECO:0008006" key="4">
    <source>
        <dbReference type="Google" id="ProtNLM"/>
    </source>
</evidence>
<evidence type="ECO:0000313" key="3">
    <source>
        <dbReference type="Proteomes" id="UP000789595"/>
    </source>
</evidence>
<reference evidence="2" key="1">
    <citation type="submission" date="2021-11" db="EMBL/GenBank/DDBJ databases">
        <authorList>
            <consortium name="Genoscope - CEA"/>
            <person name="William W."/>
        </authorList>
    </citation>
    <scope>NUCLEOTIDE SEQUENCE</scope>
</reference>
<dbReference type="Proteomes" id="UP000789595">
    <property type="component" value="Unassembled WGS sequence"/>
</dbReference>
<dbReference type="AlphaFoldDB" id="A0A8J2T0L8"/>
<gene>
    <name evidence="2" type="ORF">PECAL_6P14330</name>
</gene>
<protein>
    <recommendedName>
        <fullName evidence="4">Protein kinase domain-containing protein</fullName>
    </recommendedName>
</protein>
<organism evidence="2 3">
    <name type="scientific">Pelagomonas calceolata</name>
    <dbReference type="NCBI Taxonomy" id="35677"/>
    <lineage>
        <taxon>Eukaryota</taxon>
        <taxon>Sar</taxon>
        <taxon>Stramenopiles</taxon>
        <taxon>Ochrophyta</taxon>
        <taxon>Pelagophyceae</taxon>
        <taxon>Pelagomonadales</taxon>
        <taxon>Pelagomonadaceae</taxon>
        <taxon>Pelagomonas</taxon>
    </lineage>
</organism>
<sequence length="220" mass="24706">MWALTLLAVLQAARANSCIRISYATDEDGAKTVSKSFAITARSPEACKKNQFSGLGPTKAFALEVSILKVLNEKRNASSYTTRKCRDRYFPRLLERNDPKRAFVQSWDGEPLTDGQHHNRQLCQLSIGAVRRFAHCASAVMAEARVEHLDSRVMLSAAKNTLIDAETKRLTLIDFDIASLYGFPRTDQLVNRQYRPQSYAELLTEFYGEVCGGAGLWPRK</sequence>